<evidence type="ECO:0000313" key="7">
    <source>
        <dbReference type="Proteomes" id="UP000245021"/>
    </source>
</evidence>
<evidence type="ECO:0000256" key="5">
    <source>
        <dbReference type="HAMAP-Rule" id="MF_01553"/>
    </source>
</evidence>
<dbReference type="Pfam" id="PF07288">
    <property type="entry name" value="RpoY"/>
    <property type="match status" value="1"/>
</dbReference>
<evidence type="ECO:0000256" key="3">
    <source>
        <dbReference type="ARBA" id="ARBA00022695"/>
    </source>
</evidence>
<dbReference type="RefSeq" id="WP_109245089.1">
    <property type="nucleotide sequence ID" value="NZ_BFFO01000001.1"/>
</dbReference>
<dbReference type="InterPro" id="IPR009907">
    <property type="entry name" value="RpoY"/>
</dbReference>
<protein>
    <recommendedName>
        <fullName evidence="5">DNA-directed RNA polymerase subunit epsilon</fullName>
        <shortName evidence="5">RNAP epsilon subunit</shortName>
        <ecNumber evidence="5">2.7.7.6</ecNumber>
    </recommendedName>
    <alternativeName>
        <fullName evidence="5">RNA polymerase epsilon subunit</fullName>
    </alternativeName>
    <alternativeName>
        <fullName evidence="5">Transcriptase subunit epsilon</fullName>
    </alternativeName>
</protein>
<proteinExistence type="inferred from homology"/>
<dbReference type="Proteomes" id="UP000245021">
    <property type="component" value="Unassembled WGS sequence"/>
</dbReference>
<comment type="subunit">
    <text evidence="5">RNAP is composed of a core of 2 alpha, a beta and a beta' subunit. The core is associated with a delta subunit, and at least one of epsilon or omega. When a sigma factor is associated with the core the holoenzyme is formed, which can initiate transcription.</text>
</comment>
<keyword evidence="4 5" id="KW-0804">Transcription</keyword>
<dbReference type="GO" id="GO:0003677">
    <property type="term" value="F:DNA binding"/>
    <property type="evidence" value="ECO:0007669"/>
    <property type="project" value="UniProtKB-UniRule"/>
</dbReference>
<evidence type="ECO:0000256" key="2">
    <source>
        <dbReference type="ARBA" id="ARBA00022679"/>
    </source>
</evidence>
<comment type="similarity">
    <text evidence="5">Belongs to the RNA polymerase subunit epsilon family.</text>
</comment>
<dbReference type="GO" id="GO:0003899">
    <property type="term" value="F:DNA-directed RNA polymerase activity"/>
    <property type="evidence" value="ECO:0007669"/>
    <property type="project" value="UniProtKB-UniRule"/>
</dbReference>
<dbReference type="EC" id="2.7.7.6" evidence="5"/>
<keyword evidence="1 5" id="KW-0240">DNA-directed RNA polymerase</keyword>
<gene>
    <name evidence="5" type="primary">rpoY</name>
    <name evidence="6" type="ORF">NtB2_00213</name>
</gene>
<comment type="function">
    <text evidence="5">A non-essential component of RNA polymerase (RNAP).</text>
</comment>
<dbReference type="OrthoDB" id="2147503at2"/>
<evidence type="ECO:0000256" key="1">
    <source>
        <dbReference type="ARBA" id="ARBA00022478"/>
    </source>
</evidence>
<reference evidence="6 7" key="1">
    <citation type="journal article" date="2018" name="Genome Announc.">
        <title>Draft Genome Sequence of Lactococcus sp. Strain NtB2 (JCM 32569), Isolated from the Gut of the Higher Termite Nasutitermes takasagoensis.</title>
        <authorList>
            <person name="Noda S."/>
            <person name="Aihara C."/>
            <person name="Yuki M."/>
            <person name="Ohkuma M."/>
        </authorList>
    </citation>
    <scope>NUCLEOTIDE SEQUENCE [LARGE SCALE GENOMIC DNA]</scope>
    <source>
        <strain evidence="6 7">NtB2</strain>
    </source>
</reference>
<comment type="caution">
    <text evidence="6">The sequence shown here is derived from an EMBL/GenBank/DDBJ whole genome shotgun (WGS) entry which is preliminary data.</text>
</comment>
<dbReference type="HAMAP" id="MF_01553">
    <property type="entry name" value="RNApol_bact_RpoY"/>
    <property type="match status" value="1"/>
</dbReference>
<evidence type="ECO:0000256" key="4">
    <source>
        <dbReference type="ARBA" id="ARBA00023163"/>
    </source>
</evidence>
<keyword evidence="2 5" id="KW-0808">Transferase</keyword>
<dbReference type="AlphaFoldDB" id="A0A2R5HDG1"/>
<dbReference type="GO" id="GO:0006351">
    <property type="term" value="P:DNA-templated transcription"/>
    <property type="evidence" value="ECO:0007669"/>
    <property type="project" value="UniProtKB-UniRule"/>
</dbReference>
<dbReference type="NCBIfam" id="NF010188">
    <property type="entry name" value="PRK13667.1"/>
    <property type="match status" value="1"/>
</dbReference>
<dbReference type="GO" id="GO:0000428">
    <property type="term" value="C:DNA-directed RNA polymerase complex"/>
    <property type="evidence" value="ECO:0007669"/>
    <property type="project" value="UniProtKB-KW"/>
</dbReference>
<name>A0A2R5HDG1_9LACT</name>
<accession>A0A2R5HDG1</accession>
<keyword evidence="3 5" id="KW-0548">Nucleotidyltransferase</keyword>
<comment type="catalytic activity">
    <reaction evidence="5">
        <text>RNA(n) + a ribonucleoside 5'-triphosphate = RNA(n+1) + diphosphate</text>
        <dbReference type="Rhea" id="RHEA:21248"/>
        <dbReference type="Rhea" id="RHEA-COMP:14527"/>
        <dbReference type="Rhea" id="RHEA-COMP:17342"/>
        <dbReference type="ChEBI" id="CHEBI:33019"/>
        <dbReference type="ChEBI" id="CHEBI:61557"/>
        <dbReference type="ChEBI" id="CHEBI:140395"/>
        <dbReference type="EC" id="2.7.7.6"/>
    </reaction>
</comment>
<evidence type="ECO:0000313" key="6">
    <source>
        <dbReference type="EMBL" id="GBG96109.1"/>
    </source>
</evidence>
<dbReference type="EMBL" id="BFFO01000001">
    <property type="protein sequence ID" value="GBG96109.1"/>
    <property type="molecule type" value="Genomic_DNA"/>
</dbReference>
<sequence length="76" mass="8900">MIFKVFYQEDKSRSPRRETTKSLYLDLDVKTEEDGVIKGRAILAEKTDYLVEFIEALSDEAFDYEKENSEAKITEL</sequence>
<keyword evidence="7" id="KW-1185">Reference proteome</keyword>
<organism evidence="6 7">
    <name type="scientific">Lactococcus termiticola</name>
    <dbReference type="NCBI Taxonomy" id="2169526"/>
    <lineage>
        <taxon>Bacteria</taxon>
        <taxon>Bacillati</taxon>
        <taxon>Bacillota</taxon>
        <taxon>Bacilli</taxon>
        <taxon>Lactobacillales</taxon>
        <taxon>Streptococcaceae</taxon>
        <taxon>Lactococcus</taxon>
    </lineage>
</organism>
<dbReference type="Gene3D" id="3.10.20.730">
    <property type="entry name" value="RNAP, epsilon subunit-like"/>
    <property type="match status" value="1"/>
</dbReference>